<dbReference type="GO" id="GO:0004803">
    <property type="term" value="F:transposase activity"/>
    <property type="evidence" value="ECO:0007669"/>
    <property type="project" value="InterPro"/>
</dbReference>
<accession>A0A5J4FBD2</accession>
<dbReference type="GO" id="GO:0003677">
    <property type="term" value="F:DNA binding"/>
    <property type="evidence" value="ECO:0007669"/>
    <property type="project" value="InterPro"/>
</dbReference>
<dbReference type="AlphaFoldDB" id="A0A5J4FBD2"/>
<reference evidence="1 2" key="1">
    <citation type="journal article" date="2019" name="FEMS Microbiol. Lett.">
        <title>A novel salt-tolerant genotype illuminates the sucrose gene evolution in freshwater bloom-forming cyanobacterium Microcystis aeruginosa.</title>
        <authorList>
            <person name="Tanabe Y."/>
            <person name="Yamaguchi H."/>
            <person name="Sano T."/>
            <person name="Kawachi M."/>
        </authorList>
    </citation>
    <scope>NUCLEOTIDE SEQUENCE [LARGE SCALE GENOMIC DNA]</scope>
    <source>
        <strain evidence="1 2">NIES-4325</strain>
    </source>
</reference>
<dbReference type="Pfam" id="PF03400">
    <property type="entry name" value="DDE_Tnp_IS1"/>
    <property type="match status" value="1"/>
</dbReference>
<name>A0A5J4FBD2_MICAE</name>
<evidence type="ECO:0000313" key="1">
    <source>
        <dbReference type="EMBL" id="GEA28481.1"/>
    </source>
</evidence>
<evidence type="ECO:0008006" key="3">
    <source>
        <dbReference type="Google" id="ProtNLM"/>
    </source>
</evidence>
<dbReference type="EMBL" id="BJKP01000034">
    <property type="protein sequence ID" value="GEA28481.1"/>
    <property type="molecule type" value="Genomic_DNA"/>
</dbReference>
<comment type="caution">
    <text evidence="1">The sequence shown here is derived from an EMBL/GenBank/DDBJ whole genome shotgun (WGS) entry which is preliminary data.</text>
</comment>
<dbReference type="InterPro" id="IPR005063">
    <property type="entry name" value="Transposase_27"/>
</dbReference>
<organism evidence="1 2">
    <name type="scientific">Microcystis aeruginosa NIES-4325</name>
    <dbReference type="NCBI Taxonomy" id="2569534"/>
    <lineage>
        <taxon>Bacteria</taxon>
        <taxon>Bacillati</taxon>
        <taxon>Cyanobacteriota</taxon>
        <taxon>Cyanophyceae</taxon>
        <taxon>Oscillatoriophycideae</taxon>
        <taxon>Chroococcales</taxon>
        <taxon>Microcystaceae</taxon>
        <taxon>Microcystis</taxon>
    </lineage>
</organism>
<evidence type="ECO:0000313" key="2">
    <source>
        <dbReference type="Proteomes" id="UP000376575"/>
    </source>
</evidence>
<protein>
    <recommendedName>
        <fullName evidence="3">IS1 transposase</fullName>
    </recommendedName>
</protein>
<sequence>MTRVEGENTRLRHYLARLHRQTLCYSKSTEMLGYSIRLLIHYLKFQEVPIPY</sequence>
<dbReference type="GO" id="GO:0006313">
    <property type="term" value="P:DNA transposition"/>
    <property type="evidence" value="ECO:0007669"/>
    <property type="project" value="InterPro"/>
</dbReference>
<proteinExistence type="predicted"/>
<dbReference type="Proteomes" id="UP000376575">
    <property type="component" value="Unassembled WGS sequence"/>
</dbReference>
<gene>
    <name evidence="1" type="ORF">MiAbW_03056</name>
</gene>